<proteinExistence type="inferred from homology"/>
<evidence type="ECO:0000256" key="5">
    <source>
        <dbReference type="ARBA" id="ARBA00023242"/>
    </source>
</evidence>
<reference evidence="7" key="1">
    <citation type="submission" date="2019-03" db="EMBL/GenBank/DDBJ databases">
        <title>WGS assembly of Setaria viridis.</title>
        <authorList>
            <person name="Huang P."/>
            <person name="Jenkins J."/>
            <person name="Grimwood J."/>
            <person name="Barry K."/>
            <person name="Healey A."/>
            <person name="Mamidi S."/>
            <person name="Sreedasyam A."/>
            <person name="Shu S."/>
            <person name="Feldman M."/>
            <person name="Wu J."/>
            <person name="Yu Y."/>
            <person name="Chen C."/>
            <person name="Johnson J."/>
            <person name="Rokhsar D."/>
            <person name="Baxter I."/>
            <person name="Schmutz J."/>
            <person name="Brutnell T."/>
            <person name="Kellogg E."/>
        </authorList>
    </citation>
    <scope>NUCLEOTIDE SEQUENCE [LARGE SCALE GENOMIC DNA]</scope>
</reference>
<accession>A0A4U6UK87</accession>
<feature type="domain" description="BHLH" evidence="6">
    <location>
        <begin position="95"/>
        <end position="152"/>
    </location>
</feature>
<dbReference type="InterPro" id="IPR044549">
    <property type="entry name" value="bHLH_AtIBH1-like"/>
</dbReference>
<dbReference type="Gramene" id="TKW14279">
    <property type="protein sequence ID" value="TKW14279"/>
    <property type="gene ID" value="SEVIR_5G157600v2"/>
</dbReference>
<dbReference type="CDD" id="cd11444">
    <property type="entry name" value="bHLH_AtIBH1_like"/>
    <property type="match status" value="1"/>
</dbReference>
<dbReference type="PANTHER" id="PTHR33124:SF39">
    <property type="entry name" value="TRANSCRIPTION FACTOR UPBEAT1"/>
    <property type="match status" value="1"/>
</dbReference>
<evidence type="ECO:0000313" key="8">
    <source>
        <dbReference type="Proteomes" id="UP000298652"/>
    </source>
</evidence>
<dbReference type="PROSITE" id="PS50888">
    <property type="entry name" value="BHLH"/>
    <property type="match status" value="1"/>
</dbReference>
<comment type="subcellular location">
    <subcellularLocation>
        <location evidence="1">Nucleus</location>
    </subcellularLocation>
</comment>
<keyword evidence="5" id="KW-0539">Nucleus</keyword>
<name>A0A4U6UK87_SETVI</name>
<keyword evidence="3" id="KW-0805">Transcription regulation</keyword>
<dbReference type="GO" id="GO:0006355">
    <property type="term" value="P:regulation of DNA-templated transcription"/>
    <property type="evidence" value="ECO:0007669"/>
    <property type="project" value="InterPro"/>
</dbReference>
<organism evidence="7 8">
    <name type="scientific">Setaria viridis</name>
    <name type="common">Green bristlegrass</name>
    <name type="synonym">Setaria italica subsp. viridis</name>
    <dbReference type="NCBI Taxonomy" id="4556"/>
    <lineage>
        <taxon>Eukaryota</taxon>
        <taxon>Viridiplantae</taxon>
        <taxon>Streptophyta</taxon>
        <taxon>Embryophyta</taxon>
        <taxon>Tracheophyta</taxon>
        <taxon>Spermatophyta</taxon>
        <taxon>Magnoliopsida</taxon>
        <taxon>Liliopsida</taxon>
        <taxon>Poales</taxon>
        <taxon>Poaceae</taxon>
        <taxon>PACMAD clade</taxon>
        <taxon>Panicoideae</taxon>
        <taxon>Panicodae</taxon>
        <taxon>Paniceae</taxon>
        <taxon>Cenchrinae</taxon>
        <taxon>Setaria</taxon>
    </lineage>
</organism>
<comment type="similarity">
    <text evidence="2">Belongs to the bHLH protein family.</text>
</comment>
<evidence type="ECO:0000256" key="3">
    <source>
        <dbReference type="ARBA" id="ARBA00023015"/>
    </source>
</evidence>
<dbReference type="InterPro" id="IPR011598">
    <property type="entry name" value="bHLH_dom"/>
</dbReference>
<dbReference type="PANTHER" id="PTHR33124">
    <property type="entry name" value="TRANSCRIPTION FACTOR IBH1-LIKE 1"/>
    <property type="match status" value="1"/>
</dbReference>
<dbReference type="InterPro" id="IPR036638">
    <property type="entry name" value="HLH_DNA-bd_sf"/>
</dbReference>
<evidence type="ECO:0000256" key="1">
    <source>
        <dbReference type="ARBA" id="ARBA00004123"/>
    </source>
</evidence>
<dbReference type="GO" id="GO:0005634">
    <property type="term" value="C:nucleus"/>
    <property type="evidence" value="ECO:0007669"/>
    <property type="project" value="UniProtKB-SubCell"/>
</dbReference>
<dbReference type="InterPro" id="IPR044660">
    <property type="entry name" value="IBH1-like"/>
</dbReference>
<protein>
    <recommendedName>
        <fullName evidence="6">BHLH domain-containing protein</fullName>
    </recommendedName>
</protein>
<sequence length="172" mass="18548">MPPLPSNLYISNSPLISRCHGCRCGIVRDPAASSLPPPYRQPGAPPGIYMAAHACYGGGVAGAAPAAAAARRLKLGRPSRPSLMKARKLRKGGGKCRPRSAASRRKRVEAIRRKMEALRRLVPACEGGDGERADDGRLEELLLHAAGYILRLQMQVRVMQVMVHALNNPPED</sequence>
<dbReference type="EMBL" id="CM016556">
    <property type="protein sequence ID" value="TKW14279.1"/>
    <property type="molecule type" value="Genomic_DNA"/>
</dbReference>
<dbReference type="GO" id="GO:0046983">
    <property type="term" value="F:protein dimerization activity"/>
    <property type="evidence" value="ECO:0007669"/>
    <property type="project" value="InterPro"/>
</dbReference>
<dbReference type="GO" id="GO:0000976">
    <property type="term" value="F:transcription cis-regulatory region binding"/>
    <property type="evidence" value="ECO:0007669"/>
    <property type="project" value="UniProtKB-ARBA"/>
</dbReference>
<dbReference type="AlphaFoldDB" id="A0A4U6UK87"/>
<evidence type="ECO:0000256" key="2">
    <source>
        <dbReference type="ARBA" id="ARBA00005510"/>
    </source>
</evidence>
<evidence type="ECO:0000259" key="6">
    <source>
        <dbReference type="PROSITE" id="PS50888"/>
    </source>
</evidence>
<keyword evidence="8" id="KW-1185">Reference proteome</keyword>
<dbReference type="OMA" id="MQVRVMQ"/>
<dbReference type="SUPFAM" id="SSF47459">
    <property type="entry name" value="HLH, helix-loop-helix DNA-binding domain"/>
    <property type="match status" value="1"/>
</dbReference>
<dbReference type="Proteomes" id="UP000298652">
    <property type="component" value="Chromosome 5"/>
</dbReference>
<keyword evidence="4" id="KW-0804">Transcription</keyword>
<gene>
    <name evidence="7" type="ORF">SEVIR_5G157600v2</name>
</gene>
<dbReference type="Gene3D" id="4.10.280.10">
    <property type="entry name" value="Helix-loop-helix DNA-binding domain"/>
    <property type="match status" value="1"/>
</dbReference>
<evidence type="ECO:0000313" key="7">
    <source>
        <dbReference type="EMBL" id="TKW14279.1"/>
    </source>
</evidence>
<evidence type="ECO:0000256" key="4">
    <source>
        <dbReference type="ARBA" id="ARBA00023163"/>
    </source>
</evidence>